<reference evidence="3 4" key="1">
    <citation type="submission" date="2020-04" db="EMBL/GenBank/DDBJ databases">
        <title>Paraburkholderia sp. RP-4-7 isolated from soil.</title>
        <authorList>
            <person name="Dahal R.H."/>
        </authorList>
    </citation>
    <scope>NUCLEOTIDE SEQUENCE [LARGE SCALE GENOMIC DNA]</scope>
    <source>
        <strain evidence="3 4">RP-4-7</strain>
    </source>
</reference>
<dbReference type="InterPro" id="IPR058502">
    <property type="entry name" value="PLL-like_beta-prop"/>
</dbReference>
<dbReference type="EMBL" id="JABBGJ010000005">
    <property type="protein sequence ID" value="NML97569.1"/>
    <property type="molecule type" value="Genomic_DNA"/>
</dbReference>
<dbReference type="Gene3D" id="3.40.50.10320">
    <property type="entry name" value="LmbE-like"/>
    <property type="match status" value="1"/>
</dbReference>
<organism evidence="3 4">
    <name type="scientific">Paraburkholderia polaris</name>
    <dbReference type="NCBI Taxonomy" id="2728848"/>
    <lineage>
        <taxon>Bacteria</taxon>
        <taxon>Pseudomonadati</taxon>
        <taxon>Pseudomonadota</taxon>
        <taxon>Betaproteobacteria</taxon>
        <taxon>Burkholderiales</taxon>
        <taxon>Burkholderiaceae</taxon>
        <taxon>Paraburkholderia</taxon>
    </lineage>
</organism>
<evidence type="ECO:0000313" key="3">
    <source>
        <dbReference type="EMBL" id="NML97569.1"/>
    </source>
</evidence>
<keyword evidence="1" id="KW-0732">Signal</keyword>
<name>A0A848I809_9BURK</name>
<protein>
    <recommendedName>
        <fullName evidence="2">PLL-like beta propeller domain-containing protein</fullName>
    </recommendedName>
</protein>
<dbReference type="Pfam" id="PF26607">
    <property type="entry name" value="DUF8189"/>
    <property type="match status" value="1"/>
</dbReference>
<proteinExistence type="predicted"/>
<accession>A0A848I809</accession>
<feature type="domain" description="PLL-like beta propeller" evidence="2">
    <location>
        <begin position="370"/>
        <end position="490"/>
    </location>
</feature>
<gene>
    <name evidence="3" type="ORF">HHL24_06345</name>
</gene>
<evidence type="ECO:0000259" key="2">
    <source>
        <dbReference type="Pfam" id="PF26607"/>
    </source>
</evidence>
<feature type="signal peptide" evidence="1">
    <location>
        <begin position="1"/>
        <end position="30"/>
    </location>
</feature>
<evidence type="ECO:0000256" key="1">
    <source>
        <dbReference type="SAM" id="SignalP"/>
    </source>
</evidence>
<dbReference type="RefSeq" id="WP_169484644.1">
    <property type="nucleotide sequence ID" value="NZ_JABBGJ010000005.1"/>
</dbReference>
<feature type="chain" id="PRO_5032558886" description="PLL-like beta propeller domain-containing protein" evidence="1">
    <location>
        <begin position="31"/>
        <end position="673"/>
    </location>
</feature>
<dbReference type="AlphaFoldDB" id="A0A848I809"/>
<evidence type="ECO:0000313" key="4">
    <source>
        <dbReference type="Proteomes" id="UP000544134"/>
    </source>
</evidence>
<dbReference type="Proteomes" id="UP000544134">
    <property type="component" value="Unassembled WGS sequence"/>
</dbReference>
<dbReference type="SUPFAM" id="SSF89372">
    <property type="entry name" value="Fucose-specific lectin"/>
    <property type="match status" value="2"/>
</dbReference>
<comment type="caution">
    <text evidence="3">The sequence shown here is derived from an EMBL/GenBank/DDBJ whole genome shotgun (WGS) entry which is preliminary data.</text>
</comment>
<dbReference type="InterPro" id="IPR024078">
    <property type="entry name" value="LmbE-like_dom_sf"/>
</dbReference>
<dbReference type="SUPFAM" id="SSF102588">
    <property type="entry name" value="LmbE-like"/>
    <property type="match status" value="1"/>
</dbReference>
<sequence length="673" mass="72149">MTSFHKVRSAMRYTLIALIVGTALCREAVASTPVTPACTYKVQAFVAHQDDDLFFMQTDLQRDIARGACVQIVYLTNGKIASDTWEYSAKRDLGAMTAWSSMLGAHAPDAVPWTRDRLDLLSRKPVRYTDPSGRVTHIHLGIDDPWEGAGWGSHTPLSHMVADLQYAAPAYPDGPPPADAAGSSAERYTSGGLARMIANLAFDYDPDLIYLQDPSITTPVDRLCRACGENHDHPDHPSGAKMAIRGSEILESRRTVQFYTGDPGAVRPANLTPAESDAKTRVAAWYGTYDSKYTCARASAAASPTCVWPADAQAKWLQSQYVLVRNGDQARSQIAPVGTPEGKGGPIIAYVGNKDNKLHVRDTASRRRVPVEGRFASVPAVLIGQDARVSVFARTAQHDLVHLATNAAGEWLPAITWQDSVIVSSPRAIANHDGRSAVVARAVDSSVLYRAETSVGGAWGPWQPTGLKGVGDVVVVKDASGALAVAVREEPSYGPVVIQSQVLPGQSTFRKVNFPWAATYMDPIMLNGANGSVIVITKETDGRFGGRGVGDFTVYRQSSPGALSESTTWVKSGLGVKENWVNATAAIRNDKVIMAGNCGADKYFYAIGNARVAYPNLCVWKDGVSTDLGPVDGAPQFVSGDGAEPMLVVRSENDESVLASRFKDGVWSALGAL</sequence>
<keyword evidence="4" id="KW-1185">Reference proteome</keyword>